<sequence length="89" mass="9882">MYNYKNYLLTALVTLFASCSLMLQAACVDAVVLVHGNTATPASWNNTYNYLLTKGYSSSIWGENASYNYLPGHFGLQTDTAAQQYQLIK</sequence>
<accession>A0A7Y5EHS1</accession>
<dbReference type="Proteomes" id="UP000523161">
    <property type="component" value="Unassembled WGS sequence"/>
</dbReference>
<keyword evidence="3" id="KW-1185">Reference proteome</keyword>
<gene>
    <name evidence="2" type="ORF">HRH59_09180</name>
</gene>
<dbReference type="EMBL" id="JABSOD010000007">
    <property type="protein sequence ID" value="NRQ42734.1"/>
    <property type="molecule type" value="Genomic_DNA"/>
</dbReference>
<evidence type="ECO:0000256" key="1">
    <source>
        <dbReference type="SAM" id="SignalP"/>
    </source>
</evidence>
<evidence type="ECO:0000313" key="3">
    <source>
        <dbReference type="Proteomes" id="UP000523161"/>
    </source>
</evidence>
<evidence type="ECO:0000313" key="2">
    <source>
        <dbReference type="EMBL" id="NRQ42734.1"/>
    </source>
</evidence>
<dbReference type="PROSITE" id="PS51257">
    <property type="entry name" value="PROKAR_LIPOPROTEIN"/>
    <property type="match status" value="1"/>
</dbReference>
<name>A0A7Y5EHS1_9GAMM</name>
<evidence type="ECO:0008006" key="4">
    <source>
        <dbReference type="Google" id="ProtNLM"/>
    </source>
</evidence>
<proteinExistence type="predicted"/>
<protein>
    <recommendedName>
        <fullName evidence="4">Alpha/beta hydrolase</fullName>
    </recommendedName>
</protein>
<keyword evidence="1" id="KW-0732">Signal</keyword>
<reference evidence="2 3" key="1">
    <citation type="submission" date="2020-06" db="EMBL/GenBank/DDBJ databases">
        <title>Rheinheimera sp. nov., a marine bacterium isolated from coastal.</title>
        <authorList>
            <person name="Yu Q."/>
            <person name="Qi Y."/>
            <person name="Pu J."/>
        </authorList>
    </citation>
    <scope>NUCLEOTIDE SEQUENCE [LARGE SCALE GENOMIC DNA]</scope>
    <source>
        <strain evidence="2 3">YQF-2</strain>
    </source>
</reference>
<dbReference type="RefSeq" id="WP_173500978.1">
    <property type="nucleotide sequence ID" value="NZ_JABSOD010000007.1"/>
</dbReference>
<feature type="signal peptide" evidence="1">
    <location>
        <begin position="1"/>
        <end position="25"/>
    </location>
</feature>
<dbReference type="AlphaFoldDB" id="A0A7Y5EHS1"/>
<feature type="chain" id="PRO_5031568785" description="Alpha/beta hydrolase" evidence="1">
    <location>
        <begin position="26"/>
        <end position="89"/>
    </location>
</feature>
<comment type="caution">
    <text evidence="2">The sequence shown here is derived from an EMBL/GenBank/DDBJ whole genome shotgun (WGS) entry which is preliminary data.</text>
</comment>
<organism evidence="2 3">
    <name type="scientific">Rheinheimera lutimaris</name>
    <dbReference type="NCBI Taxonomy" id="2740584"/>
    <lineage>
        <taxon>Bacteria</taxon>
        <taxon>Pseudomonadati</taxon>
        <taxon>Pseudomonadota</taxon>
        <taxon>Gammaproteobacteria</taxon>
        <taxon>Chromatiales</taxon>
        <taxon>Chromatiaceae</taxon>
        <taxon>Rheinheimera</taxon>
    </lineage>
</organism>